<feature type="region of interest" description="Disordered" evidence="8">
    <location>
        <begin position="150"/>
        <end position="186"/>
    </location>
</feature>
<dbReference type="SUPFAM" id="SSF56112">
    <property type="entry name" value="Protein kinase-like (PK-like)"/>
    <property type="match status" value="1"/>
</dbReference>
<dbReference type="EMBL" id="JARQWQ010000135">
    <property type="protein sequence ID" value="KAK2548929.1"/>
    <property type="molecule type" value="Genomic_DNA"/>
</dbReference>
<keyword evidence="2" id="KW-0479">Metal-binding</keyword>
<evidence type="ECO:0000259" key="11">
    <source>
        <dbReference type="PROSITE" id="PS50950"/>
    </source>
</evidence>
<dbReference type="PROSITE" id="PS50950">
    <property type="entry name" value="ZF_THAP"/>
    <property type="match status" value="1"/>
</dbReference>
<comment type="caution">
    <text evidence="12">The sequence shown here is derived from an EMBL/GenBank/DDBJ whole genome shotgun (WGS) entry which is preliminary data.</text>
</comment>
<evidence type="ECO:0000259" key="9">
    <source>
        <dbReference type="PROSITE" id="PS50011"/>
    </source>
</evidence>
<gene>
    <name evidence="12" type="ORF">P5673_030753</name>
</gene>
<organism evidence="12 13">
    <name type="scientific">Acropora cervicornis</name>
    <name type="common">Staghorn coral</name>
    <dbReference type="NCBI Taxonomy" id="6130"/>
    <lineage>
        <taxon>Eukaryota</taxon>
        <taxon>Metazoa</taxon>
        <taxon>Cnidaria</taxon>
        <taxon>Anthozoa</taxon>
        <taxon>Hexacorallia</taxon>
        <taxon>Scleractinia</taxon>
        <taxon>Astrocoeniina</taxon>
        <taxon>Acroporidae</taxon>
        <taxon>Acropora</taxon>
    </lineage>
</organism>
<evidence type="ECO:0000256" key="6">
    <source>
        <dbReference type="PROSITE-ProRule" id="PRU00309"/>
    </source>
</evidence>
<dbReference type="GO" id="GO:0003677">
    <property type="term" value="F:DNA binding"/>
    <property type="evidence" value="ECO:0007669"/>
    <property type="project" value="UniProtKB-UniRule"/>
</dbReference>
<dbReference type="SMART" id="SM00220">
    <property type="entry name" value="S_TKc"/>
    <property type="match status" value="1"/>
</dbReference>
<dbReference type="Pfam" id="PF05485">
    <property type="entry name" value="THAP"/>
    <property type="match status" value="1"/>
</dbReference>
<evidence type="ECO:0000313" key="13">
    <source>
        <dbReference type="Proteomes" id="UP001249851"/>
    </source>
</evidence>
<dbReference type="Pfam" id="PF00069">
    <property type="entry name" value="Pkinase"/>
    <property type="match status" value="1"/>
</dbReference>
<evidence type="ECO:0000259" key="10">
    <source>
        <dbReference type="PROSITE" id="PS50878"/>
    </source>
</evidence>
<keyword evidence="12" id="KW-0808">Transferase</keyword>
<accession>A0AAD9UT09</accession>
<feature type="domain" description="Reverse transcriptase" evidence="10">
    <location>
        <begin position="728"/>
        <end position="963"/>
    </location>
</feature>
<dbReference type="Pfam" id="PF13613">
    <property type="entry name" value="HTH_Tnp_4"/>
    <property type="match status" value="1"/>
</dbReference>
<keyword evidence="13" id="KW-1185">Reference proteome</keyword>
<dbReference type="InterPro" id="IPR027805">
    <property type="entry name" value="Transposase_HTH_dom"/>
</dbReference>
<sequence length="1472" mass="168091">MPMCLIVGCSRKTGRDKGIRLYRVPAVVTNQGPEVEELSTERRRLWISAISRDDLTEKILNSDRVCDQHFHSGTAAPLWDRYNIDWVPTLNLGHGKSATQRGQNAAREARAERSKERRKRQAEQQEQERLLKQQKLNEPGIPLADFASEIESSSTPGSEQVHDETVDLQRDEQETHHSSSTQTEAFDYLYRSVESGSVKDCPRNDASTQTEEFDYLFTQSATSKPFDKNYFREDNGKVSFYTGLPTYEVLETTFDHVSPFVKRRTQSLTLFQEMVMVLMKLRFNVPHQDLAYRFGVSQSTVSRTFAHWLLIMDVRLSPLIRWPEREELWKTMPQCFKFSFGNKTTVIIDCFEVFCVKPTNLLARAQTFSSYKHHNTVKILIGITPQGCISFVSEAWGGRTSDKHLTENCGLLNKLLPGDLVMADRGFTIHDGVALKQAQLVIPAFTKGKEQLNPIDVEKTRGIAHVRIHVERVIGLLRRKYTILENTLPVDLLTCNPNGNPEVQVPMIDRAEERIDQAERAIKAIKQHTEKGTCPESLQYRARAKIRADNDFKLDIKRIRKDAEQEVLKALTRFHQREIDRYRIEIKKSKRPRISEASNPSKTLTKTARSASAVNNNVTIKSVEQIAENIQASIAQFSEMMEKLGAERKALKALKGDTEINIKKADKGTTTVVMNTQDKINEGQVQLDNGDHYRPLATPMVVDTNRKVQQLINDLYHGNHIDQMTKKWLCQTPNPPRIPEFYTLTKIHKPTPVGRPIISGCEGPTEKLSSFVDKLLQPIAQQQKSYLKNTTDFINFIEKTKVPADAVLVSMDVTSLYTNIPQEEGIQTVCAAYETFYKNEPPIPTRLLEQALRLILQENSFQFTGKNYLQTHGTAMGTKMAVAFANIFMSKVETDILSQSAFKPLVWKRYIDDIFSLWTINRDEIKQFIEQANNHHPTIKFTAEISEMETTFLDTSIYKGLRFQHDALLDVRTHFKPTETFQYTHFSSSHPPGVKKGFIKGEALRLLRKNSSKELFEEKIKNFKSHLIERGYPENLIITTLSEETLAQNGKFEENIHFRIPPEQEVMRSLHGIGKRAHTIADPPVTFFMKTCLDYNKDEILALQMGREKGIPQMVGYLGAILQGRSAVIFMPYMTGGTLEQLVKKRMEDKEGPLLEETSLNFGKDIFEAQKFLHEKVGMAHNDIHEGNVLLNADHTLVKLADFGSARVITDLDFSLLSLTTSTLISSSLFPYQQSFVDNITLVAPSSSTVDNGKPEQLYNDTWKALCLLLFMLHGKRSHLYHEKVDEDGQYDGVDPKEYFPPQASQEMIELLTSVFGKIKGSHIVDICTAVDTGVDREHLRSTAEMLPFARRFNEKKAMRKVHFTRQWGTPLAVKGLNKEADSKVVMYYTSSEVWLIGTTSSTAEVLQPTANFTYKPNRNPSITTHHPHCQSHYCFSYQSQNRPEHHYIRLNLQPSLDSEDQWLLLRMLKSH</sequence>
<dbReference type="GO" id="GO:0005524">
    <property type="term" value="F:ATP binding"/>
    <property type="evidence" value="ECO:0007669"/>
    <property type="project" value="InterPro"/>
</dbReference>
<dbReference type="InterPro" id="IPR027806">
    <property type="entry name" value="HARBI1_dom"/>
</dbReference>
<evidence type="ECO:0000256" key="5">
    <source>
        <dbReference type="ARBA" id="ARBA00023125"/>
    </source>
</evidence>
<evidence type="ECO:0000256" key="8">
    <source>
        <dbReference type="SAM" id="MobiDB-lite"/>
    </source>
</evidence>
<evidence type="ECO:0000256" key="4">
    <source>
        <dbReference type="ARBA" id="ARBA00022833"/>
    </source>
</evidence>
<dbReference type="GO" id="GO:0008270">
    <property type="term" value="F:zinc ion binding"/>
    <property type="evidence" value="ECO:0007669"/>
    <property type="project" value="UniProtKB-KW"/>
</dbReference>
<dbReference type="InterPro" id="IPR006612">
    <property type="entry name" value="THAP_Znf"/>
</dbReference>
<dbReference type="SMART" id="SM00980">
    <property type="entry name" value="THAP"/>
    <property type="match status" value="1"/>
</dbReference>
<feature type="region of interest" description="Disordered" evidence="8">
    <location>
        <begin position="590"/>
        <end position="609"/>
    </location>
</feature>
<reference evidence="12" key="2">
    <citation type="journal article" date="2023" name="Science">
        <title>Genomic signatures of disease resistance in endangered staghorn corals.</title>
        <authorList>
            <person name="Vollmer S.V."/>
            <person name="Selwyn J.D."/>
            <person name="Despard B.A."/>
            <person name="Roesel C.L."/>
        </authorList>
    </citation>
    <scope>NUCLEOTIDE SEQUENCE</scope>
    <source>
        <strain evidence="12">K2</strain>
    </source>
</reference>
<keyword evidence="3 6" id="KW-0863">Zinc-finger</keyword>
<keyword evidence="5 6" id="KW-0238">DNA-binding</keyword>
<feature type="domain" description="THAP-type" evidence="11">
    <location>
        <begin position="1"/>
        <end position="91"/>
    </location>
</feature>
<comment type="cofactor">
    <cofactor evidence="1">
        <name>a divalent metal cation</name>
        <dbReference type="ChEBI" id="CHEBI:60240"/>
    </cofactor>
</comment>
<keyword evidence="7" id="KW-0175">Coiled coil</keyword>
<dbReference type="PROSITE" id="PS50011">
    <property type="entry name" value="PROTEIN_KINASE_DOM"/>
    <property type="match status" value="1"/>
</dbReference>
<dbReference type="Gene3D" id="1.10.510.10">
    <property type="entry name" value="Transferase(Phosphotransferase) domain 1"/>
    <property type="match status" value="1"/>
</dbReference>
<reference evidence="12" key="1">
    <citation type="journal article" date="2023" name="G3 (Bethesda)">
        <title>Whole genome assembly and annotation of the endangered Caribbean coral Acropora cervicornis.</title>
        <authorList>
            <person name="Selwyn J.D."/>
            <person name="Vollmer S.V."/>
        </authorList>
    </citation>
    <scope>NUCLEOTIDE SEQUENCE</scope>
    <source>
        <strain evidence="12">K2</strain>
    </source>
</reference>
<protein>
    <submittedName>
        <fullName evidence="12">Mitogen-activated protein kinase kinase kinase nsy-1</fullName>
    </submittedName>
</protein>
<feature type="compositionally biased region" description="Basic and acidic residues" evidence="8">
    <location>
        <begin position="107"/>
        <end position="131"/>
    </location>
</feature>
<feature type="compositionally biased region" description="Basic and acidic residues" evidence="8">
    <location>
        <begin position="160"/>
        <end position="177"/>
    </location>
</feature>
<keyword evidence="4" id="KW-0862">Zinc</keyword>
<evidence type="ECO:0000313" key="12">
    <source>
        <dbReference type="EMBL" id="KAK2548929.1"/>
    </source>
</evidence>
<dbReference type="PANTHER" id="PTHR23080">
    <property type="entry name" value="THAP DOMAIN PROTEIN"/>
    <property type="match status" value="1"/>
</dbReference>
<feature type="compositionally biased region" description="Polar residues" evidence="8">
    <location>
        <begin position="596"/>
        <end position="609"/>
    </location>
</feature>
<evidence type="ECO:0000256" key="3">
    <source>
        <dbReference type="ARBA" id="ARBA00022771"/>
    </source>
</evidence>
<feature type="region of interest" description="Disordered" evidence="8">
    <location>
        <begin position="92"/>
        <end position="138"/>
    </location>
</feature>
<dbReference type="Pfam" id="PF26215">
    <property type="entry name" value="HTH_animal"/>
    <property type="match status" value="1"/>
</dbReference>
<dbReference type="SUPFAM" id="SSF57716">
    <property type="entry name" value="Glucocorticoid receptor-like (DNA-binding domain)"/>
    <property type="match status" value="1"/>
</dbReference>
<dbReference type="PROSITE" id="PS50878">
    <property type="entry name" value="RT_POL"/>
    <property type="match status" value="1"/>
</dbReference>
<evidence type="ECO:0000256" key="1">
    <source>
        <dbReference type="ARBA" id="ARBA00001968"/>
    </source>
</evidence>
<dbReference type="InterPro" id="IPR011009">
    <property type="entry name" value="Kinase-like_dom_sf"/>
</dbReference>
<dbReference type="InterPro" id="IPR058912">
    <property type="entry name" value="HTH_animal"/>
</dbReference>
<evidence type="ECO:0000256" key="2">
    <source>
        <dbReference type="ARBA" id="ARBA00022723"/>
    </source>
</evidence>
<evidence type="ECO:0000256" key="7">
    <source>
        <dbReference type="SAM" id="Coils"/>
    </source>
</evidence>
<feature type="domain" description="Protein kinase" evidence="9">
    <location>
        <begin position="1001"/>
        <end position="1472"/>
    </location>
</feature>
<dbReference type="PANTHER" id="PTHR23080:SF144">
    <property type="entry name" value="SPINDLE AND KINETOCHORE ASSOCIATED COMPLEX SUBUNIT 3"/>
    <property type="match status" value="1"/>
</dbReference>
<dbReference type="Pfam" id="PF00078">
    <property type="entry name" value="RVT_1"/>
    <property type="match status" value="1"/>
</dbReference>
<proteinExistence type="predicted"/>
<name>A0AAD9UT09_ACRCE</name>
<dbReference type="Pfam" id="PF13359">
    <property type="entry name" value="DDE_Tnp_4"/>
    <property type="match status" value="1"/>
</dbReference>
<dbReference type="InterPro" id="IPR000719">
    <property type="entry name" value="Prot_kinase_dom"/>
</dbReference>
<feature type="coiled-coil region" evidence="7">
    <location>
        <begin position="627"/>
        <end position="654"/>
    </location>
</feature>
<dbReference type="GO" id="GO:0004672">
    <property type="term" value="F:protein kinase activity"/>
    <property type="evidence" value="ECO:0007669"/>
    <property type="project" value="InterPro"/>
</dbReference>
<dbReference type="Proteomes" id="UP001249851">
    <property type="component" value="Unassembled WGS sequence"/>
</dbReference>
<dbReference type="InterPro" id="IPR000477">
    <property type="entry name" value="RT_dom"/>
</dbReference>
<keyword evidence="12" id="KW-0418">Kinase</keyword>